<sequence length="429" mass="45944">MDLTLIIFVVTFVVLMAVGMPVAYAVGLTAVVVTAFADFSLDGLVITIFHSTDNVNLLTIPFFVFAGAIMAEGGMARRLVDFAGLFVGWIRGGLSLVNILASTLFGAISGSSVADTASIGSVLIPEMERKGYPRSFGAVLTASASVQAILVPPSHNSVLFAIVANTAAVTIPAMFLAGIIPTLVLCLTLIVMCLIAARKNNYPKEARVELKRKIKIASDAIWGLVTIVIISGGILSGFFTPTESGAIACIWAMFVTFFVYREYKLKDFPKLIHRTIKTVTMVMVLIAFAAAFGSVMTLVGLPQEISAALLSLSDNKYVILLIINIMLLLLGCLMDMAPLILILTPILLPVVVELGIDPVHFGIIMMMNLGIGLITPPVGSVLFVASAVSGQKIETVVKAMIPFYCVLFLVLIIITYIPMISLWLPGRFH</sequence>
<comment type="similarity">
    <text evidence="7">Belongs to the TRAP transporter large permease family.</text>
</comment>
<gene>
    <name evidence="9" type="ORF">M989_00793</name>
</gene>
<dbReference type="EMBL" id="LXEU01000015">
    <property type="protein sequence ID" value="OAT55771.1"/>
    <property type="molecule type" value="Genomic_DNA"/>
</dbReference>
<keyword evidence="6 7" id="KW-0472">Membrane</keyword>
<dbReference type="PANTHER" id="PTHR33362">
    <property type="entry name" value="SIALIC ACID TRAP TRANSPORTER PERMEASE PROTEIN SIAT-RELATED"/>
    <property type="match status" value="1"/>
</dbReference>
<evidence type="ECO:0000313" key="9">
    <source>
        <dbReference type="EMBL" id="OAT55771.1"/>
    </source>
</evidence>
<keyword evidence="10" id="KW-1185">Reference proteome</keyword>
<evidence type="ECO:0000256" key="1">
    <source>
        <dbReference type="ARBA" id="ARBA00004429"/>
    </source>
</evidence>
<feature type="transmembrane region" description="Helical" evidence="7">
    <location>
        <begin position="6"/>
        <end position="36"/>
    </location>
</feature>
<dbReference type="GO" id="GO:0022857">
    <property type="term" value="F:transmembrane transporter activity"/>
    <property type="evidence" value="ECO:0007669"/>
    <property type="project" value="UniProtKB-UniRule"/>
</dbReference>
<dbReference type="InterPro" id="IPR010656">
    <property type="entry name" value="DctM"/>
</dbReference>
<feature type="transmembrane region" description="Helical" evidence="7">
    <location>
        <begin position="317"/>
        <end position="334"/>
    </location>
</feature>
<feature type="transmembrane region" description="Helical" evidence="7">
    <location>
        <begin position="245"/>
        <end position="263"/>
    </location>
</feature>
<organism evidence="9 10">
    <name type="scientific">Kluyvera georgiana ATCC 51603</name>
    <dbReference type="NCBI Taxonomy" id="1354264"/>
    <lineage>
        <taxon>Bacteria</taxon>
        <taxon>Pseudomonadati</taxon>
        <taxon>Pseudomonadota</taxon>
        <taxon>Gammaproteobacteria</taxon>
        <taxon>Enterobacterales</taxon>
        <taxon>Enterobacteriaceae</taxon>
        <taxon>Kluyvera</taxon>
    </lineage>
</organism>
<feature type="transmembrane region" description="Helical" evidence="7">
    <location>
        <begin position="216"/>
        <end position="239"/>
    </location>
</feature>
<dbReference type="AlphaFoldDB" id="A0A1B7K6J2"/>
<comment type="caution">
    <text evidence="9">The sequence shown here is derived from an EMBL/GenBank/DDBJ whole genome shotgun (WGS) entry which is preliminary data.</text>
</comment>
<comment type="function">
    <text evidence="7">Part of the tripartite ATP-independent periplasmic (TRAP) transport system.</text>
</comment>
<reference evidence="9 10" key="1">
    <citation type="submission" date="2016-04" db="EMBL/GenBank/DDBJ databases">
        <title>ATOL: Assembling a taxonomically balanced genome-scale reconstruction of the evolutionary history of the Enterobacteriaceae.</title>
        <authorList>
            <person name="Plunkett G.III."/>
            <person name="Neeno-Eckwall E.C."/>
            <person name="Glasner J.D."/>
            <person name="Perna N.T."/>
        </authorList>
    </citation>
    <scope>NUCLEOTIDE SEQUENCE [LARGE SCALE GENOMIC DNA]</scope>
    <source>
        <strain evidence="9 10">ATCC 51603</strain>
    </source>
</reference>
<keyword evidence="3 7" id="KW-0997">Cell inner membrane</keyword>
<evidence type="ECO:0000256" key="2">
    <source>
        <dbReference type="ARBA" id="ARBA00022475"/>
    </source>
</evidence>
<comment type="subcellular location">
    <subcellularLocation>
        <location evidence="1 7">Cell inner membrane</location>
        <topology evidence="1 7">Multi-pass membrane protein</topology>
    </subcellularLocation>
</comment>
<feature type="transmembrane region" description="Helical" evidence="7">
    <location>
        <begin position="339"/>
        <end position="356"/>
    </location>
</feature>
<evidence type="ECO:0000256" key="7">
    <source>
        <dbReference type="RuleBase" id="RU369079"/>
    </source>
</evidence>
<keyword evidence="2" id="KW-1003">Cell membrane</keyword>
<comment type="caution">
    <text evidence="7">Lacks conserved residue(s) required for the propagation of feature annotation.</text>
</comment>
<dbReference type="RefSeq" id="WP_064542332.1">
    <property type="nucleotide sequence ID" value="NZ_LXEU01000015.1"/>
</dbReference>
<proteinExistence type="inferred from homology"/>
<dbReference type="PIRSF" id="PIRSF006066">
    <property type="entry name" value="HI0050"/>
    <property type="match status" value="1"/>
</dbReference>
<comment type="subunit">
    <text evidence="7">The complex comprises the extracytoplasmic solute receptor protein and the two transmembrane proteins.</text>
</comment>
<feature type="transmembrane region" description="Helical" evidence="7">
    <location>
        <begin position="362"/>
        <end position="389"/>
    </location>
</feature>
<evidence type="ECO:0000256" key="5">
    <source>
        <dbReference type="ARBA" id="ARBA00022989"/>
    </source>
</evidence>
<evidence type="ECO:0000259" key="8">
    <source>
        <dbReference type="Pfam" id="PF06808"/>
    </source>
</evidence>
<evidence type="ECO:0000256" key="6">
    <source>
        <dbReference type="ARBA" id="ARBA00023136"/>
    </source>
</evidence>
<keyword evidence="7" id="KW-0813">Transport</keyword>
<feature type="transmembrane region" description="Helical" evidence="7">
    <location>
        <begin position="401"/>
        <end position="424"/>
    </location>
</feature>
<dbReference type="Pfam" id="PF06808">
    <property type="entry name" value="DctM"/>
    <property type="match status" value="1"/>
</dbReference>
<feature type="transmembrane region" description="Helical" evidence="7">
    <location>
        <begin position="173"/>
        <end position="195"/>
    </location>
</feature>
<feature type="transmembrane region" description="Helical" evidence="7">
    <location>
        <begin position="96"/>
        <end position="124"/>
    </location>
</feature>
<dbReference type="Proteomes" id="UP000078386">
    <property type="component" value="Unassembled WGS sequence"/>
</dbReference>
<protein>
    <recommendedName>
        <fullName evidence="7">TRAP transporter large permease protein</fullName>
    </recommendedName>
</protein>
<dbReference type="PATRIC" id="fig|1354264.4.peg.826"/>
<dbReference type="PANTHER" id="PTHR33362:SF2">
    <property type="entry name" value="TRAP TRANSPORTER LARGE PERMEASE PROTEIN"/>
    <property type="match status" value="1"/>
</dbReference>
<dbReference type="NCBIfam" id="TIGR00786">
    <property type="entry name" value="dctM"/>
    <property type="match status" value="1"/>
</dbReference>
<evidence type="ECO:0000256" key="3">
    <source>
        <dbReference type="ARBA" id="ARBA00022519"/>
    </source>
</evidence>
<feature type="domain" description="TRAP C4-dicarboxylate transport system permease DctM subunit" evidence="8">
    <location>
        <begin position="9"/>
        <end position="419"/>
    </location>
</feature>
<dbReference type="InterPro" id="IPR004681">
    <property type="entry name" value="TRAP_DctM"/>
</dbReference>
<evidence type="ECO:0000313" key="10">
    <source>
        <dbReference type="Proteomes" id="UP000078386"/>
    </source>
</evidence>
<feature type="transmembrane region" description="Helical" evidence="7">
    <location>
        <begin position="275"/>
        <end position="297"/>
    </location>
</feature>
<accession>A0A1B7K6J2</accession>
<keyword evidence="4 7" id="KW-0812">Transmembrane</keyword>
<evidence type="ECO:0000256" key="4">
    <source>
        <dbReference type="ARBA" id="ARBA00022692"/>
    </source>
</evidence>
<keyword evidence="5 7" id="KW-1133">Transmembrane helix</keyword>
<dbReference type="GO" id="GO:0005886">
    <property type="term" value="C:plasma membrane"/>
    <property type="evidence" value="ECO:0007669"/>
    <property type="project" value="UniProtKB-SubCell"/>
</dbReference>
<name>A0A1B7K6J2_9ENTR</name>